<organism evidence="2 3">
    <name type="scientific">Halopseudomonas pertucinogena</name>
    <dbReference type="NCBI Taxonomy" id="86175"/>
    <lineage>
        <taxon>Bacteria</taxon>
        <taxon>Pseudomonadati</taxon>
        <taxon>Pseudomonadota</taxon>
        <taxon>Gammaproteobacteria</taxon>
        <taxon>Pseudomonadales</taxon>
        <taxon>Pseudomonadaceae</taxon>
        <taxon>Halopseudomonas</taxon>
    </lineage>
</organism>
<dbReference type="EMBL" id="BMNN01000006">
    <property type="protein sequence ID" value="GGJ06727.1"/>
    <property type="molecule type" value="Genomic_DNA"/>
</dbReference>
<evidence type="ECO:0000313" key="3">
    <source>
        <dbReference type="Proteomes" id="UP000633263"/>
    </source>
</evidence>
<keyword evidence="1" id="KW-1133">Transmembrane helix</keyword>
<gene>
    <name evidence="2" type="ORF">GCM10009083_24660</name>
</gene>
<reference evidence="3" key="1">
    <citation type="journal article" date="2019" name="Int. J. Syst. Evol. Microbiol.">
        <title>The Global Catalogue of Microorganisms (GCM) 10K type strain sequencing project: providing services to taxonomists for standard genome sequencing and annotation.</title>
        <authorList>
            <consortium name="The Broad Institute Genomics Platform"/>
            <consortium name="The Broad Institute Genome Sequencing Center for Infectious Disease"/>
            <person name="Wu L."/>
            <person name="Ma J."/>
        </authorList>
    </citation>
    <scope>NUCLEOTIDE SEQUENCE [LARGE SCALE GENOMIC DNA]</scope>
    <source>
        <strain evidence="3">JCM 11590</strain>
    </source>
</reference>
<accession>A0ABQ2CS60</accession>
<sequence>MSAELYIAYWGAGLSTLLALLKLWEYWQHRFRLDVSYRLTGNEYEGNQIFIRNLSDRPIILDHWELSYVKGRWFWRKLSPIATATDPIQLRIEPCSSATFDFREENHFGWSAAALKGRRICIKLYVVGRKPRLKTIYP</sequence>
<keyword evidence="3" id="KW-1185">Reference proteome</keyword>
<evidence type="ECO:0000256" key="1">
    <source>
        <dbReference type="SAM" id="Phobius"/>
    </source>
</evidence>
<protein>
    <recommendedName>
        <fullName evidence="4">LTD domain-containing protein</fullName>
    </recommendedName>
</protein>
<proteinExistence type="predicted"/>
<comment type="caution">
    <text evidence="2">The sequence shown here is derived from an EMBL/GenBank/DDBJ whole genome shotgun (WGS) entry which is preliminary data.</text>
</comment>
<evidence type="ECO:0000313" key="2">
    <source>
        <dbReference type="EMBL" id="GGJ06727.1"/>
    </source>
</evidence>
<evidence type="ECO:0008006" key="4">
    <source>
        <dbReference type="Google" id="ProtNLM"/>
    </source>
</evidence>
<keyword evidence="1" id="KW-0812">Transmembrane</keyword>
<keyword evidence="1" id="KW-0472">Membrane</keyword>
<name>A0ABQ2CS60_9GAMM</name>
<dbReference type="RefSeq" id="WP_188636957.1">
    <property type="nucleotide sequence ID" value="NZ_BMNN01000006.1"/>
</dbReference>
<feature type="transmembrane region" description="Helical" evidence="1">
    <location>
        <begin position="6"/>
        <end position="24"/>
    </location>
</feature>
<dbReference type="Proteomes" id="UP000633263">
    <property type="component" value="Unassembled WGS sequence"/>
</dbReference>